<feature type="region of interest" description="Disordered" evidence="1">
    <location>
        <begin position="1"/>
        <end position="20"/>
    </location>
</feature>
<dbReference type="GeneID" id="94426098"/>
<accession>A0A2C6L7T8</accession>
<sequence>MGNLQSGGGGKGRHPEDSSFDLGFAPDGWVEVERDEGCRFACLAAPITDGVEFPYDNKPEHGAFLNRQNLSIHTYCWYPTKPKHSLPRFSPQSSHGISSPSSAVNGPSGGQASSLSCLPGARSRGSIGTARGRSFSSLPSTGGSSGGSGFSFTSSFSSPSFAPSLEASVLEKAEAVVSCRGIVVLLHGYCGHSRLAWLHKSLPTDHERRDPTVNGYRPSDIEEGKSEKDGKGKRPAEESQCPDCSGKRGSCRKTSQNDGAKTSGVGVDEKSTLTTQRPGGRENPGVHISVGTSMNPPTKVGTGAFGTRVGSSGAASMQSEGGVLCPPDHCVCTILPAYHVKYQGSWVEALNNAGFLVTAMDLQGHGLSEGWQKKRASVRRLDDFAVDVIQFLAVIRRRCQFLRGIHKQYVQQTVGEGDESDRLWANVKENSKDGDDVDEPLPIFLMGLSLGGWVAARTTQLLGDPKVLASLLQVCSPDAPLPSLPLSEIKKHGSFLSGRMYTPVSSPLCRTSLSPLCPIGEDLAKDAAVASNLSSSASKLSSSGVSGKETNGHRSSRKHEASPSSSPPYLRGVSGCVLLSPMLDLSFVKTATRYTLYRPLLGRMADWTPHVIVSKPMPNLQYPYLEEYIQRDKYTYKGGSRVRMVREMFEGTDVILQGPQIDLMSEKTCGALLLIHNLLDQVCGVEGSLRLFHGAKLIRDKSFLAVNAYVGGSPTTQYLHSSQRGQRGGVRDSVFLTTPAGALAAERNTTQVFQGEEKDVRPRKRGGKSGRGKGSKREDQGVVGNYGEGVKEGGQEGGRQLGKEKEAFQLGGDPELKEQELTPADATEKGQEELDKQSPPCLEDGKECGLRDAEGRDSDVQQPAVEPAREQQGGGEGKEDNVEQDTRKRSSVDTNQSVGGIPGKRLMSSEDGQQSKTHSSLFFGDRYISRSIQSSSTSAEGNEDHQDKARYFSKSTIESPDSSCLSSLPGSSSKVSTAFQPPRTADSLTTASTKLSVRFDHGESGDYTDISTAGVETGSSVFSTSRGPFGEIQDSQDGEGVHSECGDDNGPRVLPKNLYVECNVEASLLEEVRAYADPQLHGLDVHHSLPSEPDGDKILARVMQWLVQHARLQPQ</sequence>
<feature type="compositionally biased region" description="Gly residues" evidence="1">
    <location>
        <begin position="1"/>
        <end position="10"/>
    </location>
</feature>
<dbReference type="EMBL" id="MIGC01001109">
    <property type="protein sequence ID" value="PHJ23465.1"/>
    <property type="molecule type" value="Genomic_DNA"/>
</dbReference>
<dbReference type="VEuPathDB" id="ToxoDB:CSUI_002688"/>
<feature type="region of interest" description="Disordered" evidence="1">
    <location>
        <begin position="1021"/>
        <end position="1049"/>
    </location>
</feature>
<protein>
    <submittedName>
        <fullName evidence="3">Pst-a-like protein</fullName>
    </submittedName>
</protein>
<feature type="region of interest" description="Disordered" evidence="1">
    <location>
        <begin position="205"/>
        <end position="298"/>
    </location>
</feature>
<feature type="compositionally biased region" description="Basic and acidic residues" evidence="1">
    <location>
        <begin position="814"/>
        <end position="836"/>
    </location>
</feature>
<feature type="domain" description="Serine aminopeptidase S33" evidence="2">
    <location>
        <begin position="342"/>
        <end position="398"/>
    </location>
</feature>
<comment type="caution">
    <text evidence="3">The sequence shown here is derived from an EMBL/GenBank/DDBJ whole genome shotgun (WGS) entry which is preliminary data.</text>
</comment>
<keyword evidence="4" id="KW-1185">Reference proteome</keyword>
<feature type="compositionally biased region" description="Low complexity" evidence="1">
    <location>
        <begin position="90"/>
        <end position="102"/>
    </location>
</feature>
<evidence type="ECO:0000259" key="2">
    <source>
        <dbReference type="Pfam" id="PF12146"/>
    </source>
</evidence>
<dbReference type="Pfam" id="PF12146">
    <property type="entry name" value="Hydrolase_4"/>
    <property type="match status" value="1"/>
</dbReference>
<gene>
    <name evidence="3" type="ORF">CSUI_002688</name>
</gene>
<evidence type="ECO:0000256" key="1">
    <source>
        <dbReference type="SAM" id="MobiDB-lite"/>
    </source>
</evidence>
<evidence type="ECO:0000313" key="3">
    <source>
        <dbReference type="EMBL" id="PHJ23465.1"/>
    </source>
</evidence>
<dbReference type="RefSeq" id="XP_067925141.1">
    <property type="nucleotide sequence ID" value="XM_068062887.1"/>
</dbReference>
<feature type="compositionally biased region" description="Low complexity" evidence="1">
    <location>
        <begin position="929"/>
        <end position="938"/>
    </location>
</feature>
<name>A0A2C6L7T8_9APIC</name>
<dbReference type="Gene3D" id="3.40.50.1820">
    <property type="entry name" value="alpha/beta hydrolase"/>
    <property type="match status" value="2"/>
</dbReference>
<feature type="compositionally biased region" description="Basic and acidic residues" evidence="1">
    <location>
        <begin position="843"/>
        <end position="859"/>
    </location>
</feature>
<dbReference type="InterPro" id="IPR022742">
    <property type="entry name" value="Hydrolase_4"/>
</dbReference>
<dbReference type="OrthoDB" id="2498029at2759"/>
<reference evidence="3 4" key="1">
    <citation type="journal article" date="2017" name="Int. J. Parasitol.">
        <title>The genome of the protozoan parasite Cystoisospora suis and a reverse vaccinology approach to identify vaccine candidates.</title>
        <authorList>
            <person name="Palmieri N."/>
            <person name="Shrestha A."/>
            <person name="Ruttkowski B."/>
            <person name="Beck T."/>
            <person name="Vogl C."/>
            <person name="Tomley F."/>
            <person name="Blake D.P."/>
            <person name="Joachim A."/>
        </authorList>
    </citation>
    <scope>NUCLEOTIDE SEQUENCE [LARGE SCALE GENOMIC DNA]</scope>
    <source>
        <strain evidence="3 4">Wien I</strain>
    </source>
</reference>
<dbReference type="Proteomes" id="UP000221165">
    <property type="component" value="Unassembled WGS sequence"/>
</dbReference>
<feature type="region of interest" description="Disordered" evidence="1">
    <location>
        <begin position="87"/>
        <end position="145"/>
    </location>
</feature>
<feature type="compositionally biased region" description="Low complexity" evidence="1">
    <location>
        <begin position="959"/>
        <end position="976"/>
    </location>
</feature>
<feature type="compositionally biased region" description="Low complexity" evidence="1">
    <location>
        <begin position="537"/>
        <end position="548"/>
    </location>
</feature>
<dbReference type="PANTHER" id="PTHR11614">
    <property type="entry name" value="PHOSPHOLIPASE-RELATED"/>
    <property type="match status" value="1"/>
</dbReference>
<feature type="region of interest" description="Disordered" evidence="1">
    <location>
        <begin position="537"/>
        <end position="568"/>
    </location>
</feature>
<proteinExistence type="predicted"/>
<feature type="region of interest" description="Disordered" evidence="1">
    <location>
        <begin position="746"/>
        <end position="987"/>
    </location>
</feature>
<organism evidence="3 4">
    <name type="scientific">Cystoisospora suis</name>
    <dbReference type="NCBI Taxonomy" id="483139"/>
    <lineage>
        <taxon>Eukaryota</taxon>
        <taxon>Sar</taxon>
        <taxon>Alveolata</taxon>
        <taxon>Apicomplexa</taxon>
        <taxon>Conoidasida</taxon>
        <taxon>Coccidia</taxon>
        <taxon>Eucoccidiorida</taxon>
        <taxon>Eimeriorina</taxon>
        <taxon>Sarcocystidae</taxon>
        <taxon>Cystoisospora</taxon>
    </lineage>
</organism>
<dbReference type="AlphaFoldDB" id="A0A2C6L7T8"/>
<dbReference type="InterPro" id="IPR029058">
    <property type="entry name" value="AB_hydrolase_fold"/>
</dbReference>
<feature type="compositionally biased region" description="Polar residues" evidence="1">
    <location>
        <begin position="910"/>
        <end position="920"/>
    </location>
</feature>
<dbReference type="SUPFAM" id="SSF53474">
    <property type="entry name" value="alpha/beta-Hydrolases"/>
    <property type="match status" value="1"/>
</dbReference>
<feature type="compositionally biased region" description="Basic residues" evidence="1">
    <location>
        <begin position="761"/>
        <end position="774"/>
    </location>
</feature>
<feature type="compositionally biased region" description="Basic and acidic residues" evidence="1">
    <location>
        <begin position="876"/>
        <end position="891"/>
    </location>
</feature>
<dbReference type="InterPro" id="IPR051044">
    <property type="entry name" value="MAG_DAG_Lipase"/>
</dbReference>
<feature type="compositionally biased region" description="Basic and acidic residues" evidence="1">
    <location>
        <begin position="219"/>
        <end position="237"/>
    </location>
</feature>
<evidence type="ECO:0000313" key="4">
    <source>
        <dbReference type="Proteomes" id="UP000221165"/>
    </source>
</evidence>